<name>A0A1C1CDG3_9EURO</name>
<dbReference type="VEuPathDB" id="FungiDB:G647_01267"/>
<gene>
    <name evidence="2" type="ORF">CLCR_11251</name>
</gene>
<dbReference type="AlphaFoldDB" id="A0A1C1CDG3"/>
<dbReference type="EMBL" id="LGRB01000015">
    <property type="protein sequence ID" value="OCT46539.1"/>
    <property type="molecule type" value="Genomic_DNA"/>
</dbReference>
<organism evidence="2 3">
    <name type="scientific">Cladophialophora carrionii</name>
    <dbReference type="NCBI Taxonomy" id="86049"/>
    <lineage>
        <taxon>Eukaryota</taxon>
        <taxon>Fungi</taxon>
        <taxon>Dikarya</taxon>
        <taxon>Ascomycota</taxon>
        <taxon>Pezizomycotina</taxon>
        <taxon>Eurotiomycetes</taxon>
        <taxon>Chaetothyriomycetidae</taxon>
        <taxon>Chaetothyriales</taxon>
        <taxon>Herpotrichiellaceae</taxon>
        <taxon>Cladophialophora</taxon>
    </lineage>
</organism>
<evidence type="ECO:0000256" key="1">
    <source>
        <dbReference type="SAM" id="MobiDB-lite"/>
    </source>
</evidence>
<feature type="region of interest" description="Disordered" evidence="1">
    <location>
        <begin position="1"/>
        <end position="35"/>
    </location>
</feature>
<proteinExistence type="predicted"/>
<comment type="caution">
    <text evidence="2">The sequence shown here is derived from an EMBL/GenBank/DDBJ whole genome shotgun (WGS) entry which is preliminary data.</text>
</comment>
<evidence type="ECO:0000313" key="2">
    <source>
        <dbReference type="EMBL" id="OCT46539.1"/>
    </source>
</evidence>
<reference evidence="3" key="1">
    <citation type="submission" date="2015-07" db="EMBL/GenBank/DDBJ databases">
        <authorList>
            <person name="Teixeira M.M."/>
            <person name="Souza R.C."/>
            <person name="Almeida L.G."/>
            <person name="Vicente V.A."/>
            <person name="de Hoog S."/>
            <person name="Bocca A.L."/>
            <person name="de Almeida S.R."/>
            <person name="Vasconcelos A.T."/>
            <person name="Felipe M.S."/>
        </authorList>
    </citation>
    <scope>NUCLEOTIDE SEQUENCE [LARGE SCALE GENOMIC DNA]</scope>
    <source>
        <strain evidence="3">KSF</strain>
    </source>
</reference>
<feature type="compositionally biased region" description="Basic and acidic residues" evidence="1">
    <location>
        <begin position="24"/>
        <end position="35"/>
    </location>
</feature>
<dbReference type="VEuPathDB" id="FungiDB:CLCR_11251"/>
<evidence type="ECO:0000313" key="3">
    <source>
        <dbReference type="Proteomes" id="UP000094526"/>
    </source>
</evidence>
<dbReference type="Proteomes" id="UP000094526">
    <property type="component" value="Unassembled WGS sequence"/>
</dbReference>
<sequence length="253" mass="27381">MHHGTRPFHPQGWEPLVGVGKGHKPPDVELKPGGERLKSSLPLVSEVDTPLENVEGEVLPRAVVGLVPLLGAGLELDVVAMRDEAASGGLLDDDTRAVMMVLMTVTNVVDDQSTVPVNVENTFEKEVEPDSPTLEEPDIVEVDDTVDNVEAEPVDKEELVPEADDGVEYGGPVLGDWRLAVLAKLDNVEGEPWLGVAEIDVQAEEEADDSAETVLLVDGVQLGEETVEVKRNNTVANHSWTIASKTERIYLFD</sequence>
<dbReference type="OrthoDB" id="10655658at2759"/>
<protein>
    <submittedName>
        <fullName evidence="2">Uncharacterized protein</fullName>
    </submittedName>
</protein>
<keyword evidence="3" id="KW-1185">Reference proteome</keyword>
<accession>A0A1C1CDG3</accession>